<dbReference type="Proteomes" id="UP000297946">
    <property type="component" value="Unassembled WGS sequence"/>
</dbReference>
<dbReference type="AlphaFoldDB" id="A0A5R2ASZ0"/>
<dbReference type="EMBL" id="RQER01000008">
    <property type="protein sequence ID" value="TGJ99846.1"/>
    <property type="molecule type" value="Genomic_DNA"/>
</dbReference>
<evidence type="ECO:0000313" key="1">
    <source>
        <dbReference type="EMBL" id="TGJ99846.1"/>
    </source>
</evidence>
<name>A0A5R2ASZ0_9LEPT</name>
<organism evidence="1 2">
    <name type="scientific">Leptospira langatensis</name>
    <dbReference type="NCBI Taxonomy" id="2484983"/>
    <lineage>
        <taxon>Bacteria</taxon>
        <taxon>Pseudomonadati</taxon>
        <taxon>Spirochaetota</taxon>
        <taxon>Spirochaetia</taxon>
        <taxon>Leptospirales</taxon>
        <taxon>Leptospiraceae</taxon>
        <taxon>Leptospira</taxon>
    </lineage>
</organism>
<dbReference type="RefSeq" id="WP_135698352.1">
    <property type="nucleotide sequence ID" value="NZ_RQER01000008.1"/>
</dbReference>
<sequence>MPTFLGPFTLDDYPEDNLLKKVNLAEAEIDFSSPAGSFNLGDILQTNSTVVQVLVRVTQAFDGLPSISVGDTVSQDSWLNEDGIDLSEVGVFLSMVLEKLLTVTQGRVYWDPGGSTVGSLKVFLLVTDP</sequence>
<reference evidence="1 2" key="1">
    <citation type="journal article" date="2019" name="PLoS Negl. Trop. Dis.">
        <title>Revisiting the worldwide diversity of Leptospira species in the environment.</title>
        <authorList>
            <person name="Vincent A.T."/>
            <person name="Schiettekatte O."/>
            <person name="Bourhy P."/>
            <person name="Veyrier F.J."/>
            <person name="Picardeau M."/>
        </authorList>
    </citation>
    <scope>NUCLEOTIDE SEQUENCE [LARGE SCALE GENOMIC DNA]</scope>
    <source>
        <strain evidence="1 2">SSW18</strain>
    </source>
</reference>
<gene>
    <name evidence="1" type="ORF">EHO57_13885</name>
</gene>
<protein>
    <submittedName>
        <fullName evidence="1">Uncharacterized protein</fullName>
    </submittedName>
</protein>
<proteinExistence type="predicted"/>
<accession>A0A5R2ASZ0</accession>
<comment type="caution">
    <text evidence="1">The sequence shown here is derived from an EMBL/GenBank/DDBJ whole genome shotgun (WGS) entry which is preliminary data.</text>
</comment>
<evidence type="ECO:0000313" key="2">
    <source>
        <dbReference type="Proteomes" id="UP000297946"/>
    </source>
</evidence>